<dbReference type="RefSeq" id="WP_140592020.1">
    <property type="nucleotide sequence ID" value="NZ_VFWZ01000002.1"/>
</dbReference>
<feature type="transmembrane region" description="Helical" evidence="1">
    <location>
        <begin position="130"/>
        <end position="150"/>
    </location>
</feature>
<proteinExistence type="predicted"/>
<protein>
    <submittedName>
        <fullName evidence="2">DUF3526 domain-containing protein</fullName>
    </submittedName>
</protein>
<name>A0A504JHR9_9FLAO</name>
<dbReference type="PANTHER" id="PTHR43471">
    <property type="entry name" value="ABC TRANSPORTER PERMEASE"/>
    <property type="match status" value="1"/>
</dbReference>
<dbReference type="InterPro" id="IPR021913">
    <property type="entry name" value="DUF3526"/>
</dbReference>
<evidence type="ECO:0000313" key="3">
    <source>
        <dbReference type="Proteomes" id="UP000315540"/>
    </source>
</evidence>
<keyword evidence="1" id="KW-0472">Membrane</keyword>
<feature type="transmembrane region" description="Helical" evidence="1">
    <location>
        <begin position="177"/>
        <end position="201"/>
    </location>
</feature>
<sequence>MITYKLFLKQCIRSKEVWISLLLIILLGIIGIIIGNKHLERQQQAIAEVNSYQEEHFDRHVSLHNDDLGLLLYYANFAYINTLNPLAGLSIGQADVNPTVKRITIKTFEAQKFDTDLVNPMNLQSGNLDLSFVIIYLFPLLIIVLTFNIVSEETETGTWRLVAIQAKSRLGFIISKLLVRLVLLFAVLILVFLIAKFVLHIPFNANFLLMIGLSLLYIIFWFTLTFFVITFKKSSGFNALLLLSIWLVLIILFPAGINAYISSKYPVPEALSTAIAQRDGYHTKWDTDKLATIEKFYQHYPQFKKYGYPTDGFNWLWYYAMQQMGDDDSKTQREALDQKIKLREQTSMQIASVVPNMHLQLAFNQIAGTSMGQQIDYLEATHAFHEKLRLFFYPKIFEGKHADTIDWDQFTPEYYEIESKVQPTKYLVPLLLASILMVLLSIPKARKV</sequence>
<organism evidence="2 3">
    <name type="scientific">Aquimarina algicola</name>
    <dbReference type="NCBI Taxonomy" id="2589995"/>
    <lineage>
        <taxon>Bacteria</taxon>
        <taxon>Pseudomonadati</taxon>
        <taxon>Bacteroidota</taxon>
        <taxon>Flavobacteriia</taxon>
        <taxon>Flavobacteriales</taxon>
        <taxon>Flavobacteriaceae</taxon>
        <taxon>Aquimarina</taxon>
    </lineage>
</organism>
<gene>
    <name evidence="2" type="ORF">FHK87_07270</name>
</gene>
<evidence type="ECO:0000256" key="1">
    <source>
        <dbReference type="SAM" id="Phobius"/>
    </source>
</evidence>
<feature type="transmembrane region" description="Helical" evidence="1">
    <location>
        <begin position="207"/>
        <end position="228"/>
    </location>
</feature>
<feature type="transmembrane region" description="Helical" evidence="1">
    <location>
        <begin position="240"/>
        <end position="261"/>
    </location>
</feature>
<keyword evidence="1" id="KW-0812">Transmembrane</keyword>
<reference evidence="2 3" key="1">
    <citation type="submission" date="2019-06" db="EMBL/GenBank/DDBJ databases">
        <authorList>
            <person name="Meng X."/>
        </authorList>
    </citation>
    <scope>NUCLEOTIDE SEQUENCE [LARGE SCALE GENOMIC DNA]</scope>
    <source>
        <strain evidence="2 3">M625</strain>
    </source>
</reference>
<evidence type="ECO:0000313" key="2">
    <source>
        <dbReference type="EMBL" id="TPN87378.1"/>
    </source>
</evidence>
<dbReference type="EMBL" id="VFWZ01000002">
    <property type="protein sequence ID" value="TPN87378.1"/>
    <property type="molecule type" value="Genomic_DNA"/>
</dbReference>
<keyword evidence="1" id="KW-1133">Transmembrane helix</keyword>
<dbReference type="PANTHER" id="PTHR43471:SF1">
    <property type="entry name" value="ABC TRANSPORTER PERMEASE PROTEIN NOSY-RELATED"/>
    <property type="match status" value="1"/>
</dbReference>
<dbReference type="Pfam" id="PF12040">
    <property type="entry name" value="DUF3526"/>
    <property type="match status" value="1"/>
</dbReference>
<dbReference type="GO" id="GO:0140359">
    <property type="term" value="F:ABC-type transporter activity"/>
    <property type="evidence" value="ECO:0007669"/>
    <property type="project" value="InterPro"/>
</dbReference>
<accession>A0A504JHR9</accession>
<dbReference type="GO" id="GO:0005886">
    <property type="term" value="C:plasma membrane"/>
    <property type="evidence" value="ECO:0007669"/>
    <property type="project" value="UniProtKB-SubCell"/>
</dbReference>
<dbReference type="AlphaFoldDB" id="A0A504JHR9"/>
<feature type="transmembrane region" description="Helical" evidence="1">
    <location>
        <begin position="426"/>
        <end position="442"/>
    </location>
</feature>
<comment type="caution">
    <text evidence="2">The sequence shown here is derived from an EMBL/GenBank/DDBJ whole genome shotgun (WGS) entry which is preliminary data.</text>
</comment>
<keyword evidence="3" id="KW-1185">Reference proteome</keyword>
<dbReference type="OrthoDB" id="6016419at2"/>
<dbReference type="Proteomes" id="UP000315540">
    <property type="component" value="Unassembled WGS sequence"/>
</dbReference>
<feature type="transmembrane region" description="Helical" evidence="1">
    <location>
        <begin position="17"/>
        <end position="35"/>
    </location>
</feature>